<name>A0ABP8BTP2_9ACTN</name>
<dbReference type="Proteomes" id="UP001501710">
    <property type="component" value="Unassembled WGS sequence"/>
</dbReference>
<keyword evidence="3" id="KW-1185">Reference proteome</keyword>
<keyword evidence="1" id="KW-1133">Transmembrane helix</keyword>
<sequence length="41" mass="4447">MGPGLLRLMIALLAFAVLAVAVKEMPSLRRRRAGRAARRSA</sequence>
<protein>
    <submittedName>
        <fullName evidence="2">Uncharacterized protein</fullName>
    </submittedName>
</protein>
<evidence type="ECO:0000313" key="2">
    <source>
        <dbReference type="EMBL" id="GAA4225246.1"/>
    </source>
</evidence>
<keyword evidence="1" id="KW-0472">Membrane</keyword>
<organism evidence="2 3">
    <name type="scientific">Actinomadura meridiana</name>
    <dbReference type="NCBI Taxonomy" id="559626"/>
    <lineage>
        <taxon>Bacteria</taxon>
        <taxon>Bacillati</taxon>
        <taxon>Actinomycetota</taxon>
        <taxon>Actinomycetes</taxon>
        <taxon>Streptosporangiales</taxon>
        <taxon>Thermomonosporaceae</taxon>
        <taxon>Actinomadura</taxon>
    </lineage>
</organism>
<proteinExistence type="predicted"/>
<keyword evidence="1" id="KW-0812">Transmembrane</keyword>
<feature type="transmembrane region" description="Helical" evidence="1">
    <location>
        <begin position="6"/>
        <end position="22"/>
    </location>
</feature>
<gene>
    <name evidence="2" type="ORF">GCM10022254_06760</name>
</gene>
<comment type="caution">
    <text evidence="2">The sequence shown here is derived from an EMBL/GenBank/DDBJ whole genome shotgun (WGS) entry which is preliminary data.</text>
</comment>
<dbReference type="EMBL" id="BAABAS010000003">
    <property type="protein sequence ID" value="GAA4225246.1"/>
    <property type="molecule type" value="Genomic_DNA"/>
</dbReference>
<reference evidence="3" key="1">
    <citation type="journal article" date="2019" name="Int. J. Syst. Evol. Microbiol.">
        <title>The Global Catalogue of Microorganisms (GCM) 10K type strain sequencing project: providing services to taxonomists for standard genome sequencing and annotation.</title>
        <authorList>
            <consortium name="The Broad Institute Genomics Platform"/>
            <consortium name="The Broad Institute Genome Sequencing Center for Infectious Disease"/>
            <person name="Wu L."/>
            <person name="Ma J."/>
        </authorList>
    </citation>
    <scope>NUCLEOTIDE SEQUENCE [LARGE SCALE GENOMIC DNA]</scope>
    <source>
        <strain evidence="3">JCM 17440</strain>
    </source>
</reference>
<evidence type="ECO:0000256" key="1">
    <source>
        <dbReference type="SAM" id="Phobius"/>
    </source>
</evidence>
<evidence type="ECO:0000313" key="3">
    <source>
        <dbReference type="Proteomes" id="UP001501710"/>
    </source>
</evidence>
<accession>A0ABP8BTP2</accession>